<comment type="similarity">
    <text evidence="2">Belongs to the 5'-nucleotidase family.</text>
</comment>
<gene>
    <name evidence="4" type="ORF">IDH45_26815</name>
</gene>
<evidence type="ECO:0000256" key="1">
    <source>
        <dbReference type="ARBA" id="ARBA00022729"/>
    </source>
</evidence>
<dbReference type="InterPro" id="IPR055188">
    <property type="entry name" value="Choice_anch_I"/>
</dbReference>
<dbReference type="GO" id="GO:0016787">
    <property type="term" value="F:hydrolase activity"/>
    <property type="evidence" value="ECO:0007669"/>
    <property type="project" value="UniProtKB-KW"/>
</dbReference>
<dbReference type="PROSITE" id="PS51782">
    <property type="entry name" value="LYSM"/>
    <property type="match status" value="1"/>
</dbReference>
<dbReference type="PRINTS" id="PR01607">
    <property type="entry name" value="APYRASEFAMLY"/>
</dbReference>
<dbReference type="GO" id="GO:0009166">
    <property type="term" value="P:nucleotide catabolic process"/>
    <property type="evidence" value="ECO:0007669"/>
    <property type="project" value="InterPro"/>
</dbReference>
<comment type="caution">
    <text evidence="4">The sequence shown here is derived from an EMBL/GenBank/DDBJ whole genome shotgun (WGS) entry which is preliminary data.</text>
</comment>
<dbReference type="Pfam" id="PF01476">
    <property type="entry name" value="LysM"/>
    <property type="match status" value="1"/>
</dbReference>
<dbReference type="InterPro" id="IPR036907">
    <property type="entry name" value="5'-Nucleotdase_C_sf"/>
</dbReference>
<dbReference type="Pfam" id="PF22494">
    <property type="entry name" value="choice_anch_I"/>
    <property type="match status" value="1"/>
</dbReference>
<dbReference type="InterPro" id="IPR006179">
    <property type="entry name" value="5_nucleotidase/apyrase"/>
</dbReference>
<reference evidence="4" key="1">
    <citation type="submission" date="2020-09" db="EMBL/GenBank/DDBJ databases">
        <title>A novel bacterium of genus Paenibacillus, isolated from South China Sea.</title>
        <authorList>
            <person name="Huang H."/>
            <person name="Mo K."/>
            <person name="Hu Y."/>
        </authorList>
    </citation>
    <scope>NUCLEOTIDE SEQUENCE</scope>
    <source>
        <strain evidence="4">IB182363</strain>
    </source>
</reference>
<evidence type="ECO:0000256" key="2">
    <source>
        <dbReference type="RuleBase" id="RU362119"/>
    </source>
</evidence>
<accession>A0A927CH14</accession>
<dbReference type="PANTHER" id="PTHR11575:SF24">
    <property type="entry name" value="5'-NUCLEOTIDASE"/>
    <property type="match status" value="1"/>
</dbReference>
<dbReference type="GO" id="GO:0000166">
    <property type="term" value="F:nucleotide binding"/>
    <property type="evidence" value="ECO:0007669"/>
    <property type="project" value="UniProtKB-KW"/>
</dbReference>
<dbReference type="SMART" id="SM00257">
    <property type="entry name" value="LysM"/>
    <property type="match status" value="1"/>
</dbReference>
<dbReference type="InterPro" id="IPR004843">
    <property type="entry name" value="Calcineurin-like_PHP"/>
</dbReference>
<dbReference type="Gene3D" id="3.60.21.10">
    <property type="match status" value="1"/>
</dbReference>
<dbReference type="InterPro" id="IPR029052">
    <property type="entry name" value="Metallo-depent_PP-like"/>
</dbReference>
<dbReference type="Proteomes" id="UP000639396">
    <property type="component" value="Unassembled WGS sequence"/>
</dbReference>
<name>A0A927CH14_9BACL</name>
<dbReference type="InterPro" id="IPR018392">
    <property type="entry name" value="LysM"/>
</dbReference>
<evidence type="ECO:0000313" key="5">
    <source>
        <dbReference type="Proteomes" id="UP000639396"/>
    </source>
</evidence>
<keyword evidence="5" id="KW-1185">Reference proteome</keyword>
<dbReference type="CDD" id="cd00118">
    <property type="entry name" value="LysM"/>
    <property type="match status" value="1"/>
</dbReference>
<evidence type="ECO:0000313" key="4">
    <source>
        <dbReference type="EMBL" id="MBD2865600.1"/>
    </source>
</evidence>
<dbReference type="InterPro" id="IPR008334">
    <property type="entry name" value="5'-Nucleotdase_C"/>
</dbReference>
<sequence>MVYDISDPAKPLFATYFNSRDFTQENGGDSGPEGLRFVPAEQSPTGNALLLVGYEVSGTVGVYEITPASGSVGSGGQGTKISIVHVNDMHSRVEESAEHIGYAKLSSVIKEIRASNPNTLVLDAGDTLHGQTIANLVRGESIVSIMNAIGFDAMTTGNHDYNYGSGRLVELAGQANYPMLAANVYKADGSRLLEPYVVKTVGGVRVGIFGLATPETLYKTHPKNVEGLTFADPVEEGLRMVAELEGKADVVVGLSHLGMDASSVDTSLKVAEQVKGIDVIIDGHSHTMLENGRVAGDTLIAQTGEYGKHVGVVELTVSGQDVTNKESRLFSRKQADAVQPDPTVADIVKKVKEEQEIVLSEAVGRSAVNLVGERDNVRTGETNLGNLITDAMLDETGADVAITNGGGIRASIPAGSITKGQVITVLPFGNYIQTKRVTGADLLAALEHGVGAYPDSAGSFPHVGGMTFAIDPSKPKGARVQSLQIGSEPVDLNKTYLMATNDFMAAGGDQYTMFKDQPLAGDYSSLEESVIRYIQKTGEVAVGTAGRITVAAGTDAGDSSVAPGGVTTPEALPNVYVVKQGDSLWKIAKQYGTTWQLLQQLNKLTNPNRIYPNQQIVLP</sequence>
<keyword evidence="1" id="KW-0732">Signal</keyword>
<dbReference type="Gene3D" id="3.10.350.10">
    <property type="entry name" value="LysM domain"/>
    <property type="match status" value="1"/>
</dbReference>
<dbReference type="PANTHER" id="PTHR11575">
    <property type="entry name" value="5'-NUCLEOTIDASE-RELATED"/>
    <property type="match status" value="1"/>
</dbReference>
<proteinExistence type="inferred from homology"/>
<keyword evidence="2" id="KW-0547">Nucleotide-binding</keyword>
<feature type="domain" description="LysM" evidence="3">
    <location>
        <begin position="574"/>
        <end position="618"/>
    </location>
</feature>
<dbReference type="Pfam" id="PF00149">
    <property type="entry name" value="Metallophos"/>
    <property type="match status" value="1"/>
</dbReference>
<protein>
    <submittedName>
        <fullName evidence="4">5'-nucleotidase C-terminal domain-containing protein</fullName>
    </submittedName>
</protein>
<dbReference type="Pfam" id="PF02872">
    <property type="entry name" value="5_nucleotid_C"/>
    <property type="match status" value="1"/>
</dbReference>
<dbReference type="Gene3D" id="3.90.780.10">
    <property type="entry name" value="5'-Nucleotidase, C-terminal domain"/>
    <property type="match status" value="1"/>
</dbReference>
<dbReference type="InterPro" id="IPR036779">
    <property type="entry name" value="LysM_dom_sf"/>
</dbReference>
<dbReference type="AlphaFoldDB" id="A0A927CH14"/>
<dbReference type="SUPFAM" id="SSF55816">
    <property type="entry name" value="5'-nucleotidase (syn. UDP-sugar hydrolase), C-terminal domain"/>
    <property type="match status" value="1"/>
</dbReference>
<dbReference type="SUPFAM" id="SSF54106">
    <property type="entry name" value="LysM domain"/>
    <property type="match status" value="1"/>
</dbReference>
<organism evidence="4 5">
    <name type="scientific">Paenibacillus oceani</name>
    <dbReference type="NCBI Taxonomy" id="2772510"/>
    <lineage>
        <taxon>Bacteria</taxon>
        <taxon>Bacillati</taxon>
        <taxon>Bacillota</taxon>
        <taxon>Bacilli</taxon>
        <taxon>Bacillales</taxon>
        <taxon>Paenibacillaceae</taxon>
        <taxon>Paenibacillus</taxon>
    </lineage>
</organism>
<dbReference type="SUPFAM" id="SSF56300">
    <property type="entry name" value="Metallo-dependent phosphatases"/>
    <property type="match status" value="1"/>
</dbReference>
<dbReference type="EMBL" id="JACXJA010000044">
    <property type="protein sequence ID" value="MBD2865600.1"/>
    <property type="molecule type" value="Genomic_DNA"/>
</dbReference>
<keyword evidence="2" id="KW-0378">Hydrolase</keyword>
<evidence type="ECO:0000259" key="3">
    <source>
        <dbReference type="PROSITE" id="PS51782"/>
    </source>
</evidence>